<organism evidence="2 3">
    <name type="scientific">Clostridium zeae</name>
    <dbReference type="NCBI Taxonomy" id="2759022"/>
    <lineage>
        <taxon>Bacteria</taxon>
        <taxon>Bacillati</taxon>
        <taxon>Bacillota</taxon>
        <taxon>Clostridia</taxon>
        <taxon>Eubacteriales</taxon>
        <taxon>Clostridiaceae</taxon>
        <taxon>Clostridium</taxon>
    </lineage>
</organism>
<comment type="caution">
    <text evidence="2">The sequence shown here is derived from an EMBL/GenBank/DDBJ whole genome shotgun (WGS) entry which is preliminary data.</text>
</comment>
<evidence type="ECO:0000256" key="1">
    <source>
        <dbReference type="SAM" id="MobiDB-lite"/>
    </source>
</evidence>
<sequence length="187" mass="21588">MKRGKGKKDTDNYYDLRYNNRESGDSDNLRNNINCQTGNVYYNDNRVFTFLSGYISNGNSIVPFANSNIQISLRSFIIGLALHLKENDGELLKYNNNVVTDDPINESLFTTSKGDENRFVGVLSIYSSNGNAIAQSLNYNIQISMKTFLVVLLSYYREAMPQLYFRNNNYVIPERINRELEELYIVR</sequence>
<feature type="compositionally biased region" description="Basic and acidic residues" evidence="1">
    <location>
        <begin position="18"/>
        <end position="27"/>
    </location>
</feature>
<proteinExistence type="predicted"/>
<dbReference type="RefSeq" id="WP_206870294.1">
    <property type="nucleotide sequence ID" value="NZ_BMBA01000002.1"/>
</dbReference>
<dbReference type="EMBL" id="BMBA01000002">
    <property type="protein sequence ID" value="GFZ32016.1"/>
    <property type="molecule type" value="Genomic_DNA"/>
</dbReference>
<accession>A0ABQ1EBH0</accession>
<protein>
    <submittedName>
        <fullName evidence="2">Uncharacterized protein</fullName>
    </submittedName>
</protein>
<feature type="region of interest" description="Disordered" evidence="1">
    <location>
        <begin position="1"/>
        <end position="27"/>
    </location>
</feature>
<keyword evidence="3" id="KW-1185">Reference proteome</keyword>
<name>A0ABQ1EBH0_9CLOT</name>
<reference evidence="2 3" key="1">
    <citation type="journal article" date="2021" name="Int. J. Syst. Evol. Microbiol.">
        <title>Clostridium zeae sp. nov., isolated from corn silage.</title>
        <authorList>
            <person name="Kobayashi H."/>
            <person name="Tanizawa Y."/>
            <person name="Yagura M."/>
            <person name="Sakamoto M."/>
            <person name="Ohkuma M."/>
            <person name="Tohno M."/>
        </authorList>
    </citation>
    <scope>NUCLEOTIDE SEQUENCE [LARGE SCALE GENOMIC DNA]</scope>
    <source>
        <strain evidence="2 3">CSC2</strain>
    </source>
</reference>
<evidence type="ECO:0000313" key="3">
    <source>
        <dbReference type="Proteomes" id="UP000663802"/>
    </source>
</evidence>
<gene>
    <name evidence="2" type="ORF">CSC2_25420</name>
</gene>
<evidence type="ECO:0000313" key="2">
    <source>
        <dbReference type="EMBL" id="GFZ32016.1"/>
    </source>
</evidence>
<dbReference type="Proteomes" id="UP000663802">
    <property type="component" value="Unassembled WGS sequence"/>
</dbReference>